<dbReference type="RefSeq" id="WP_133826541.1">
    <property type="nucleotide sequence ID" value="NZ_BAABHR010000025.1"/>
</dbReference>
<dbReference type="SUPFAM" id="SSF51735">
    <property type="entry name" value="NAD(P)-binding Rossmann-fold domains"/>
    <property type="match status" value="1"/>
</dbReference>
<evidence type="ECO:0000259" key="7">
    <source>
        <dbReference type="Pfam" id="PF08240"/>
    </source>
</evidence>
<comment type="cofactor">
    <cofactor evidence="1 5">
        <name>Zn(2+)</name>
        <dbReference type="ChEBI" id="CHEBI:29105"/>
    </cofactor>
</comment>
<evidence type="ECO:0000313" key="8">
    <source>
        <dbReference type="EMBL" id="TDQ60694.1"/>
    </source>
</evidence>
<feature type="domain" description="Alcohol dehydrogenase-like C-terminal" evidence="6">
    <location>
        <begin position="177"/>
        <end position="302"/>
    </location>
</feature>
<sequence length="343" mass="36289">MKATLIYGAGDIRVEDVPDPTLQSSTDAIVRITHSCICGSDLWPYKSREQTEQGDRIGHEFIGVVEEIGSDVSRIRKGDLVVAPFFYADGTCEYCRAGLTSACPNGSAWGAETDGGQGEAARVPFADASLMKLTVPHDSALMPSLLTLSDVFGTGHHAAVSAQVGPGKDVVVIGDGAVGLLGVLASKRLGAERIVLMGRHKDRTDLGREFGATDVVSERGEEGEQKVRDLLGTDGVHSAIEAVGYEQSLTSAINLTKPGGHVGIVGVPQSGELPNLAQKFMKNVTVAGGIAPTQANMYELLPDVLDGQVEPGKVFDREIPLAETPDGYRAMNDREALKVLVRP</sequence>
<dbReference type="GO" id="GO:0008270">
    <property type="term" value="F:zinc ion binding"/>
    <property type="evidence" value="ECO:0007669"/>
    <property type="project" value="InterPro"/>
</dbReference>
<dbReference type="AlphaFoldDB" id="A0A4R6VHA7"/>
<dbReference type="InterPro" id="IPR002328">
    <property type="entry name" value="ADH_Zn_CS"/>
</dbReference>
<dbReference type="Pfam" id="PF00107">
    <property type="entry name" value="ADH_zinc_N"/>
    <property type="match status" value="1"/>
</dbReference>
<evidence type="ECO:0000259" key="6">
    <source>
        <dbReference type="Pfam" id="PF00107"/>
    </source>
</evidence>
<comment type="caution">
    <text evidence="8">The sequence shown here is derived from an EMBL/GenBank/DDBJ whole genome shotgun (WGS) entry which is preliminary data.</text>
</comment>
<keyword evidence="9" id="KW-1185">Reference proteome</keyword>
<reference evidence="8 9" key="1">
    <citation type="submission" date="2019-03" db="EMBL/GenBank/DDBJ databases">
        <title>Genomic Encyclopedia of Type Strains, Phase IV (KMG-IV): sequencing the most valuable type-strain genomes for metagenomic binning, comparative biology and taxonomic classification.</title>
        <authorList>
            <person name="Goeker M."/>
        </authorList>
    </citation>
    <scope>NUCLEOTIDE SEQUENCE [LARGE SCALE GENOMIC DNA]</scope>
    <source>
        <strain evidence="8 9">DSM 45775</strain>
    </source>
</reference>
<dbReference type="OrthoDB" id="241504at2"/>
<dbReference type="InterPro" id="IPR013154">
    <property type="entry name" value="ADH-like_N"/>
</dbReference>
<dbReference type="InterPro" id="IPR036291">
    <property type="entry name" value="NAD(P)-bd_dom_sf"/>
</dbReference>
<dbReference type="InterPro" id="IPR013149">
    <property type="entry name" value="ADH-like_C"/>
</dbReference>
<dbReference type="Proteomes" id="UP000295705">
    <property type="component" value="Unassembled WGS sequence"/>
</dbReference>
<dbReference type="CDD" id="cd08287">
    <property type="entry name" value="FDH_like_ADH3"/>
    <property type="match status" value="1"/>
</dbReference>
<dbReference type="PANTHER" id="PTHR42813:SF2">
    <property type="entry name" value="DEHYDROGENASE, ZINC-CONTAINING, PUTATIVE (AFU_ORTHOLOGUE AFUA_2G02810)-RELATED"/>
    <property type="match status" value="1"/>
</dbReference>
<dbReference type="InterPro" id="IPR011032">
    <property type="entry name" value="GroES-like_sf"/>
</dbReference>
<dbReference type="Gene3D" id="3.90.180.10">
    <property type="entry name" value="Medium-chain alcohol dehydrogenases, catalytic domain"/>
    <property type="match status" value="1"/>
</dbReference>
<evidence type="ECO:0008006" key="10">
    <source>
        <dbReference type="Google" id="ProtNLM"/>
    </source>
</evidence>
<dbReference type="SUPFAM" id="SSF50129">
    <property type="entry name" value="GroES-like"/>
    <property type="match status" value="1"/>
</dbReference>
<dbReference type="PANTHER" id="PTHR42813">
    <property type="entry name" value="ZINC-TYPE ALCOHOL DEHYDROGENASE-LIKE"/>
    <property type="match status" value="1"/>
</dbReference>
<feature type="domain" description="Alcohol dehydrogenase-like N-terminal" evidence="7">
    <location>
        <begin position="26"/>
        <end position="127"/>
    </location>
</feature>
<evidence type="ECO:0000256" key="2">
    <source>
        <dbReference type="ARBA" id="ARBA00022723"/>
    </source>
</evidence>
<keyword evidence="2 5" id="KW-0479">Metal-binding</keyword>
<evidence type="ECO:0000313" key="9">
    <source>
        <dbReference type="Proteomes" id="UP000295705"/>
    </source>
</evidence>
<organism evidence="8 9">
    <name type="scientific">Actinomycetospora succinea</name>
    <dbReference type="NCBI Taxonomy" id="663603"/>
    <lineage>
        <taxon>Bacteria</taxon>
        <taxon>Bacillati</taxon>
        <taxon>Actinomycetota</taxon>
        <taxon>Actinomycetes</taxon>
        <taxon>Pseudonocardiales</taxon>
        <taxon>Pseudonocardiaceae</taxon>
        <taxon>Actinomycetospora</taxon>
    </lineage>
</organism>
<dbReference type="Gene3D" id="3.40.50.720">
    <property type="entry name" value="NAD(P)-binding Rossmann-like Domain"/>
    <property type="match status" value="1"/>
</dbReference>
<gene>
    <name evidence="8" type="ORF">EV188_103195</name>
</gene>
<proteinExistence type="inferred from homology"/>
<keyword evidence="3 5" id="KW-0862">Zinc</keyword>
<protein>
    <recommendedName>
        <fullName evidence="10">Threonine dehydrogenase-like Zn-dependent dehydrogenase</fullName>
    </recommendedName>
</protein>
<accession>A0A4R6VHA7</accession>
<dbReference type="EMBL" id="SNYO01000003">
    <property type="protein sequence ID" value="TDQ60694.1"/>
    <property type="molecule type" value="Genomic_DNA"/>
</dbReference>
<comment type="similarity">
    <text evidence="5">Belongs to the zinc-containing alcohol dehydrogenase family.</text>
</comment>
<evidence type="ECO:0000256" key="5">
    <source>
        <dbReference type="RuleBase" id="RU361277"/>
    </source>
</evidence>
<dbReference type="Pfam" id="PF08240">
    <property type="entry name" value="ADH_N"/>
    <property type="match status" value="1"/>
</dbReference>
<dbReference type="GO" id="GO:0016491">
    <property type="term" value="F:oxidoreductase activity"/>
    <property type="evidence" value="ECO:0007669"/>
    <property type="project" value="UniProtKB-KW"/>
</dbReference>
<evidence type="ECO:0000256" key="1">
    <source>
        <dbReference type="ARBA" id="ARBA00001947"/>
    </source>
</evidence>
<dbReference type="PROSITE" id="PS00059">
    <property type="entry name" value="ADH_ZINC"/>
    <property type="match status" value="1"/>
</dbReference>
<evidence type="ECO:0000256" key="3">
    <source>
        <dbReference type="ARBA" id="ARBA00022833"/>
    </source>
</evidence>
<name>A0A4R6VHA7_9PSEU</name>
<keyword evidence="4" id="KW-0560">Oxidoreductase</keyword>
<evidence type="ECO:0000256" key="4">
    <source>
        <dbReference type="ARBA" id="ARBA00023002"/>
    </source>
</evidence>